<feature type="transmembrane region" description="Helical" evidence="1">
    <location>
        <begin position="155"/>
        <end position="175"/>
    </location>
</feature>
<feature type="transmembrane region" description="Helical" evidence="1">
    <location>
        <begin position="101"/>
        <end position="121"/>
    </location>
</feature>
<evidence type="ECO:0000256" key="1">
    <source>
        <dbReference type="SAM" id="Phobius"/>
    </source>
</evidence>
<dbReference type="HOGENOM" id="CLU_1474523_0_0_0"/>
<gene>
    <name evidence="2" type="ordered locus">Tter_0640</name>
</gene>
<accession>D1CF51</accession>
<proteinExistence type="predicted"/>
<dbReference type="EMBL" id="CP001825">
    <property type="protein sequence ID" value="ACZ41557.1"/>
    <property type="molecule type" value="Genomic_DNA"/>
</dbReference>
<feature type="transmembrane region" description="Helical" evidence="1">
    <location>
        <begin position="39"/>
        <end position="56"/>
    </location>
</feature>
<keyword evidence="1" id="KW-1133">Transmembrane helix</keyword>
<reference evidence="3" key="1">
    <citation type="journal article" date="2010" name="Stand. Genomic Sci.">
        <title>Complete genome sequence of 'Thermobaculum terrenum' type strain (YNP1).</title>
        <authorList>
            <person name="Kiss H."/>
            <person name="Cleland D."/>
            <person name="Lapidus A."/>
            <person name="Lucas S."/>
            <person name="Glavina Del Rio T."/>
            <person name="Nolan M."/>
            <person name="Tice H."/>
            <person name="Han C."/>
            <person name="Goodwin L."/>
            <person name="Pitluck S."/>
            <person name="Liolios K."/>
            <person name="Ivanova N."/>
            <person name="Mavromatis K."/>
            <person name="Ovchinnikova G."/>
            <person name="Pati A."/>
            <person name="Chen A."/>
            <person name="Palaniappan K."/>
            <person name="Land M."/>
            <person name="Hauser L."/>
            <person name="Chang Y."/>
            <person name="Jeffries C."/>
            <person name="Lu M."/>
            <person name="Brettin T."/>
            <person name="Detter J."/>
            <person name="Goker M."/>
            <person name="Tindall B."/>
            <person name="Beck B."/>
            <person name="McDermott T."/>
            <person name="Woyke T."/>
            <person name="Bristow J."/>
            <person name="Eisen J."/>
            <person name="Markowitz V."/>
            <person name="Hugenholtz P."/>
            <person name="Kyrpides N."/>
            <person name="Klenk H."/>
            <person name="Cheng J."/>
        </authorList>
    </citation>
    <scope>NUCLEOTIDE SEQUENCE [LARGE SCALE GENOMIC DNA]</scope>
    <source>
        <strain evidence="3">ATCC BAA-798 / YNP1</strain>
    </source>
</reference>
<feature type="transmembrane region" description="Helical" evidence="1">
    <location>
        <begin position="68"/>
        <end position="89"/>
    </location>
</feature>
<feature type="transmembrane region" description="Helical" evidence="1">
    <location>
        <begin position="12"/>
        <end position="33"/>
    </location>
</feature>
<sequence>MGVKVSERAIRVLGALGILGGVILIVNDLLFLLGANINLSPLVMLLLSLCVVGLYWRLQPRDKAIAQLGLALAYIAVLASVFNIFYIALGGPPASPQEPSLIGVSTIASLMGTLFALLLIGLAHVTSTGIKEGWRLIPIMTGIFWMPLQSITSYFLGRGLIIAGLLWICVGYAVLAKADIQKN</sequence>
<organism evidence="2 3">
    <name type="scientific">Thermobaculum terrenum (strain ATCC BAA-798 / CCMEE 7001 / YNP1)</name>
    <dbReference type="NCBI Taxonomy" id="525904"/>
    <lineage>
        <taxon>Bacteria</taxon>
        <taxon>Bacillati</taxon>
        <taxon>Chloroflexota</taxon>
        <taxon>Chloroflexia</taxon>
        <taxon>Candidatus Thermobaculales</taxon>
        <taxon>Candidatus Thermobaculaceae</taxon>
        <taxon>Thermobaculum</taxon>
    </lineage>
</organism>
<dbReference type="Proteomes" id="UP000000323">
    <property type="component" value="Chromosome 1"/>
</dbReference>
<name>D1CF51_THET1</name>
<evidence type="ECO:0000313" key="2">
    <source>
        <dbReference type="EMBL" id="ACZ41557.1"/>
    </source>
</evidence>
<protein>
    <submittedName>
        <fullName evidence="2">Uncharacterized protein</fullName>
    </submittedName>
</protein>
<dbReference type="KEGG" id="ttr:Tter_0640"/>
<keyword evidence="3" id="KW-1185">Reference proteome</keyword>
<keyword evidence="1" id="KW-0472">Membrane</keyword>
<keyword evidence="1" id="KW-0812">Transmembrane</keyword>
<evidence type="ECO:0000313" key="3">
    <source>
        <dbReference type="Proteomes" id="UP000000323"/>
    </source>
</evidence>
<dbReference type="AlphaFoldDB" id="D1CF51"/>